<feature type="domain" description="CoA-binding" evidence="1">
    <location>
        <begin position="16"/>
        <end position="110"/>
    </location>
</feature>
<dbReference type="InterPro" id="IPR036291">
    <property type="entry name" value="NAD(P)-bd_dom_sf"/>
</dbReference>
<dbReference type="InterPro" id="IPR003781">
    <property type="entry name" value="CoA-bd"/>
</dbReference>
<dbReference type="Gene3D" id="3.40.50.720">
    <property type="entry name" value="NAD(P)-binding Rossmann-like Domain"/>
    <property type="match status" value="1"/>
</dbReference>
<dbReference type="Proteomes" id="UP000007058">
    <property type="component" value="Chromosome"/>
</dbReference>
<evidence type="ECO:0000313" key="2">
    <source>
        <dbReference type="EMBL" id="BAE51655.1"/>
    </source>
</evidence>
<dbReference type="EMBL" id="AP007255">
    <property type="protein sequence ID" value="BAE51655.1"/>
    <property type="molecule type" value="Genomic_DNA"/>
</dbReference>
<dbReference type="PANTHER" id="PTHR33303:SF2">
    <property type="entry name" value="COA-BINDING DOMAIN-CONTAINING PROTEIN"/>
    <property type="match status" value="1"/>
</dbReference>
<accession>Q2W3C0</accession>
<dbReference type="AlphaFoldDB" id="Q2W3C0"/>
<gene>
    <name evidence="2" type="ordered locus">amb2851</name>
</gene>
<dbReference type="Pfam" id="PF13380">
    <property type="entry name" value="CoA_binding_2"/>
    <property type="match status" value="1"/>
</dbReference>
<dbReference type="SMART" id="SM00881">
    <property type="entry name" value="CoA_binding"/>
    <property type="match status" value="1"/>
</dbReference>
<proteinExistence type="predicted"/>
<evidence type="ECO:0000313" key="3">
    <source>
        <dbReference type="Proteomes" id="UP000007058"/>
    </source>
</evidence>
<dbReference type="HOGENOM" id="CLU_112567_0_0_5"/>
<reference evidence="2 3" key="1">
    <citation type="journal article" date="2005" name="DNA Res.">
        <title>Complete genome sequence of the facultative anaerobic magnetotactic bacterium Magnetospirillum sp. strain AMB-1.</title>
        <authorList>
            <person name="Matsunaga T."/>
            <person name="Okamura Y."/>
            <person name="Fukuda Y."/>
            <person name="Wahyudi A.T."/>
            <person name="Murase Y."/>
            <person name="Takeyama H."/>
        </authorList>
    </citation>
    <scope>NUCLEOTIDE SEQUENCE [LARGE SCALE GENOMIC DNA]</scope>
    <source>
        <strain evidence="3">ATCC 700264 / AMB-1</strain>
    </source>
</reference>
<dbReference type="STRING" id="342108.amb2851"/>
<protein>
    <submittedName>
        <fullName evidence="2">Protein yccU</fullName>
    </submittedName>
</protein>
<evidence type="ECO:0000259" key="1">
    <source>
        <dbReference type="SMART" id="SM00881"/>
    </source>
</evidence>
<organism evidence="2 3">
    <name type="scientific">Paramagnetospirillum magneticum (strain ATCC 700264 / AMB-1)</name>
    <name type="common">Magnetospirillum magneticum</name>
    <dbReference type="NCBI Taxonomy" id="342108"/>
    <lineage>
        <taxon>Bacteria</taxon>
        <taxon>Pseudomonadati</taxon>
        <taxon>Pseudomonadota</taxon>
        <taxon>Alphaproteobacteria</taxon>
        <taxon>Rhodospirillales</taxon>
        <taxon>Magnetospirillaceae</taxon>
        <taxon>Paramagnetospirillum</taxon>
    </lineage>
</organism>
<dbReference type="KEGG" id="mag:amb2851"/>
<dbReference type="SUPFAM" id="SSF51735">
    <property type="entry name" value="NAD(P)-binding Rossmann-fold domains"/>
    <property type="match status" value="1"/>
</dbReference>
<keyword evidence="3" id="KW-1185">Reference proteome</keyword>
<name>Q2W3C0_PARM1</name>
<sequence length="140" mass="15023">MEDAVSGAEELIDRILKTVRTIAVVGFSNNPARPSHYVAAYLQDHGYRIVPVNPGLAGQEILGETVYGDLASIPFPVDMVDIFRTSEAAGAVTDEAIVIGAKVVWMQQGVINEEAAQRAGAAGLDVVMDRCPKMELGRRL</sequence>
<dbReference type="PANTHER" id="PTHR33303">
    <property type="entry name" value="CYTOPLASMIC PROTEIN-RELATED"/>
    <property type="match status" value="1"/>
</dbReference>